<keyword evidence="8" id="KW-1185">Reference proteome</keyword>
<protein>
    <recommendedName>
        <fullName evidence="9">Oxaloacetate decarboxylase gamma chain</fullName>
    </recommendedName>
</protein>
<name>A0A172Q8B2_9STRE</name>
<sequence length="96" mass="10462">MEHISIMEALSLSVVAITVVMVVLVGLMFIIEGFKFIENSQSAASVLPAQPASQEKEQTLADSEELKLVAALTALAVASNDEQDKKYRITTIKRIK</sequence>
<evidence type="ECO:0000256" key="5">
    <source>
        <dbReference type="ARBA" id="ARBA00023136"/>
    </source>
</evidence>
<evidence type="ECO:0000256" key="2">
    <source>
        <dbReference type="ARBA" id="ARBA00022475"/>
    </source>
</evidence>
<dbReference type="Proteomes" id="UP000077317">
    <property type="component" value="Chromosome"/>
</dbReference>
<evidence type="ECO:0000256" key="4">
    <source>
        <dbReference type="ARBA" id="ARBA00022989"/>
    </source>
</evidence>
<evidence type="ECO:0000313" key="8">
    <source>
        <dbReference type="Proteomes" id="UP000077317"/>
    </source>
</evidence>
<keyword evidence="3 6" id="KW-0812">Transmembrane</keyword>
<reference evidence="7 8" key="1">
    <citation type="journal article" date="2016" name="Int. J. Syst. Evol. Microbiol.">
        <title>Streptococcuspantholopis sp. nov., isolated from faeces of the Tibetan antelope (Pantholops hodgsonii).</title>
        <authorList>
            <person name="Bai X."/>
            <person name="Xiong Y."/>
            <person name="Lu S."/>
            <person name="Jin D."/>
            <person name="Lai X."/>
            <person name="Yang J."/>
            <person name="Niu L."/>
            <person name="Hu S."/>
            <person name="Meng X."/>
            <person name="Pu J."/>
            <person name="Ye C."/>
            <person name="Xu J."/>
        </authorList>
    </citation>
    <scope>NUCLEOTIDE SEQUENCE [LARGE SCALE GENOMIC DNA]</scope>
    <source>
        <strain evidence="7 8">TA 26</strain>
    </source>
</reference>
<proteinExistence type="predicted"/>
<organism evidence="7 8">
    <name type="scientific">Streptococcus pantholopis</name>
    <dbReference type="NCBI Taxonomy" id="1811193"/>
    <lineage>
        <taxon>Bacteria</taxon>
        <taxon>Bacillati</taxon>
        <taxon>Bacillota</taxon>
        <taxon>Bacilli</taxon>
        <taxon>Lactobacillales</taxon>
        <taxon>Streptococcaceae</taxon>
        <taxon>Streptococcus</taxon>
    </lineage>
</organism>
<comment type="subcellular location">
    <subcellularLocation>
        <location evidence="1">Cell membrane</location>
    </subcellularLocation>
</comment>
<evidence type="ECO:0000313" key="7">
    <source>
        <dbReference type="EMBL" id="AND79662.1"/>
    </source>
</evidence>
<dbReference type="GO" id="GO:0005886">
    <property type="term" value="C:plasma membrane"/>
    <property type="evidence" value="ECO:0007669"/>
    <property type="project" value="UniProtKB-SubCell"/>
</dbReference>
<evidence type="ECO:0000256" key="3">
    <source>
        <dbReference type="ARBA" id="ARBA00022692"/>
    </source>
</evidence>
<accession>A0A172Q8B2</accession>
<dbReference type="STRING" id="1811193.A0O21_06310"/>
<feature type="transmembrane region" description="Helical" evidence="6">
    <location>
        <begin position="12"/>
        <end position="31"/>
    </location>
</feature>
<reference evidence="8" key="2">
    <citation type="submission" date="2016-03" db="EMBL/GenBank/DDBJ databases">
        <title>Streptococcus antelopensis sp. nov., isolated from the feces of the Tibetan antelope (Pantholops hodgsonii) in Hoh Xil National Nature Reserve, Qinghai, China.</title>
        <authorList>
            <person name="Bai X."/>
        </authorList>
    </citation>
    <scope>NUCLEOTIDE SEQUENCE [LARGE SCALE GENOMIC DNA]</scope>
    <source>
        <strain evidence="8">TA 26</strain>
    </source>
</reference>
<dbReference type="AlphaFoldDB" id="A0A172Q8B2"/>
<evidence type="ECO:0008006" key="9">
    <source>
        <dbReference type="Google" id="ProtNLM"/>
    </source>
</evidence>
<keyword evidence="5 6" id="KW-0472">Membrane</keyword>
<dbReference type="GO" id="GO:0015081">
    <property type="term" value="F:sodium ion transmembrane transporter activity"/>
    <property type="evidence" value="ECO:0007669"/>
    <property type="project" value="InterPro"/>
</dbReference>
<evidence type="ECO:0000256" key="1">
    <source>
        <dbReference type="ARBA" id="ARBA00004236"/>
    </source>
</evidence>
<gene>
    <name evidence="7" type="ORF">A0O21_06310</name>
</gene>
<evidence type="ECO:0000256" key="6">
    <source>
        <dbReference type="SAM" id="Phobius"/>
    </source>
</evidence>
<dbReference type="RefSeq" id="WP_067063037.1">
    <property type="nucleotide sequence ID" value="NZ_CP014699.1"/>
</dbReference>
<dbReference type="Pfam" id="PF04277">
    <property type="entry name" value="OAD_gamma"/>
    <property type="match status" value="1"/>
</dbReference>
<dbReference type="OrthoDB" id="2157352at2"/>
<dbReference type="InterPro" id="IPR005899">
    <property type="entry name" value="Na_pump_deCOase"/>
</dbReference>
<keyword evidence="2" id="KW-1003">Cell membrane</keyword>
<dbReference type="KEGG" id="spat:A0O21_06310"/>
<keyword evidence="4 6" id="KW-1133">Transmembrane helix</keyword>
<dbReference type="GO" id="GO:0036376">
    <property type="term" value="P:sodium ion export across plasma membrane"/>
    <property type="evidence" value="ECO:0007669"/>
    <property type="project" value="InterPro"/>
</dbReference>
<dbReference type="EMBL" id="CP014699">
    <property type="protein sequence ID" value="AND79662.1"/>
    <property type="molecule type" value="Genomic_DNA"/>
</dbReference>